<comment type="caution">
    <text evidence="2">The sequence shown here is derived from an EMBL/GenBank/DDBJ whole genome shotgun (WGS) entry which is preliminary data.</text>
</comment>
<proteinExistence type="predicted"/>
<keyword evidence="3" id="KW-1185">Reference proteome</keyword>
<sequence length="97" mass="10230">MLVQIAFKMTLVLAVCGWIGTLIGAALSVMAFDAPGSQSRWQAWAFVGGMILLTLASLAAIIAAKTVFQNDRVMLAFVLLAVPALAGAVFVAMRFLT</sequence>
<feature type="transmembrane region" description="Helical" evidence="1">
    <location>
        <begin position="75"/>
        <end position="96"/>
    </location>
</feature>
<gene>
    <name evidence="2" type="ORF">HB375_13670</name>
</gene>
<dbReference type="EMBL" id="JAATJS010000004">
    <property type="protein sequence ID" value="NIX77647.1"/>
    <property type="molecule type" value="Genomic_DNA"/>
</dbReference>
<organism evidence="2 3">
    <name type="scientific">Microvirga terricola</name>
    <dbReference type="NCBI Taxonomy" id="2719797"/>
    <lineage>
        <taxon>Bacteria</taxon>
        <taxon>Pseudomonadati</taxon>
        <taxon>Pseudomonadota</taxon>
        <taxon>Alphaproteobacteria</taxon>
        <taxon>Hyphomicrobiales</taxon>
        <taxon>Methylobacteriaceae</taxon>
        <taxon>Microvirga</taxon>
    </lineage>
</organism>
<name>A0ABX0VDA5_9HYPH</name>
<feature type="transmembrane region" description="Helical" evidence="1">
    <location>
        <begin position="41"/>
        <end position="63"/>
    </location>
</feature>
<dbReference type="RefSeq" id="WP_167673539.1">
    <property type="nucleotide sequence ID" value="NZ_JAATJS010000004.1"/>
</dbReference>
<accession>A0ABX0VDA5</accession>
<keyword evidence="1" id="KW-1133">Transmembrane helix</keyword>
<reference evidence="2 3" key="1">
    <citation type="submission" date="2020-03" db="EMBL/GenBank/DDBJ databases">
        <title>The genome sequence of Microvirga sp. c23x22.</title>
        <authorList>
            <person name="Zhang X."/>
        </authorList>
    </citation>
    <scope>NUCLEOTIDE SEQUENCE [LARGE SCALE GENOMIC DNA]</scope>
    <source>
        <strain evidence="3">c23x22</strain>
    </source>
</reference>
<evidence type="ECO:0000313" key="3">
    <source>
        <dbReference type="Proteomes" id="UP000707352"/>
    </source>
</evidence>
<evidence type="ECO:0000256" key="1">
    <source>
        <dbReference type="SAM" id="Phobius"/>
    </source>
</evidence>
<evidence type="ECO:0000313" key="2">
    <source>
        <dbReference type="EMBL" id="NIX77647.1"/>
    </source>
</evidence>
<protein>
    <recommendedName>
        <fullName evidence="4">Major facilitator superfamily (MFS) profile domain-containing protein</fullName>
    </recommendedName>
</protein>
<dbReference type="Proteomes" id="UP000707352">
    <property type="component" value="Unassembled WGS sequence"/>
</dbReference>
<keyword evidence="1" id="KW-0812">Transmembrane</keyword>
<keyword evidence="1" id="KW-0472">Membrane</keyword>
<evidence type="ECO:0008006" key="4">
    <source>
        <dbReference type="Google" id="ProtNLM"/>
    </source>
</evidence>